<dbReference type="Pfam" id="PF01966">
    <property type="entry name" value="HD"/>
    <property type="match status" value="1"/>
</dbReference>
<sequence length="168" mass="20055">MEQIQRIVEHKKFQYYLNKISQLEQGRPYCLHPIEHSLDVARIAYILWLEEGIKNCQVSLPNFHIKKCIYAAALLHDIGRFRQYLYGERHPEASYLLAQSILDDTGFETPEQEIILDAIRFHNRNESEHAMTRIFQKADRYSRTCWKCREQSSCYKLSEMDTRHGIIY</sequence>
<dbReference type="RefSeq" id="WP_069703358.1">
    <property type="nucleotide sequence ID" value="NZ_MJAT01000039.1"/>
</dbReference>
<dbReference type="InterPro" id="IPR006674">
    <property type="entry name" value="HD_domain"/>
</dbReference>
<dbReference type="SUPFAM" id="SSF109604">
    <property type="entry name" value="HD-domain/PDEase-like"/>
    <property type="match status" value="1"/>
</dbReference>
<dbReference type="EMBL" id="MJAT01000039">
    <property type="protein sequence ID" value="OEH84375.1"/>
    <property type="molecule type" value="Genomic_DNA"/>
</dbReference>
<dbReference type="InterPro" id="IPR003607">
    <property type="entry name" value="HD/PDEase_dom"/>
</dbReference>
<comment type="caution">
    <text evidence="2">The sequence shown here is derived from an EMBL/GenBank/DDBJ whole genome shotgun (WGS) entry which is preliminary data.</text>
</comment>
<organism evidence="2 3">
    <name type="scientific">Desulfuribacillus stibiiarsenatis</name>
    <dbReference type="NCBI Taxonomy" id="1390249"/>
    <lineage>
        <taxon>Bacteria</taxon>
        <taxon>Bacillati</taxon>
        <taxon>Bacillota</taxon>
        <taxon>Desulfuribacillia</taxon>
        <taxon>Desulfuribacillales</taxon>
        <taxon>Desulfuribacillaceae</taxon>
        <taxon>Desulfuribacillus</taxon>
    </lineage>
</organism>
<accession>A0A1E5L2K8</accession>
<dbReference type="OrthoDB" id="1669667at2"/>
<reference evidence="2 3" key="1">
    <citation type="submission" date="2016-09" db="EMBL/GenBank/DDBJ databases">
        <title>Desulfuribacillus arsenicus sp. nov., an obligately anaerobic, dissimilatory arsenic- and antimonate-reducing bacterium isolated from anoxic sediments.</title>
        <authorList>
            <person name="Abin C.A."/>
            <person name="Hollibaugh J.T."/>
        </authorList>
    </citation>
    <scope>NUCLEOTIDE SEQUENCE [LARGE SCALE GENOMIC DNA]</scope>
    <source>
        <strain evidence="2 3">MLFW-2</strain>
    </source>
</reference>
<name>A0A1E5L2K8_9FIRM</name>
<proteinExistence type="predicted"/>
<dbReference type="Gene3D" id="1.10.3210.10">
    <property type="entry name" value="Hypothetical protein af1432"/>
    <property type="match status" value="1"/>
</dbReference>
<evidence type="ECO:0000313" key="2">
    <source>
        <dbReference type="EMBL" id="OEH84375.1"/>
    </source>
</evidence>
<gene>
    <name evidence="2" type="ORF">BHU72_11280</name>
</gene>
<feature type="domain" description="HD/PDEase" evidence="1">
    <location>
        <begin position="29"/>
        <end position="153"/>
    </location>
</feature>
<dbReference type="AlphaFoldDB" id="A0A1E5L2K8"/>
<keyword evidence="3" id="KW-1185">Reference proteome</keyword>
<protein>
    <recommendedName>
        <fullName evidence="1">HD/PDEase domain-containing protein</fullName>
    </recommendedName>
</protein>
<dbReference type="Proteomes" id="UP000095255">
    <property type="component" value="Unassembled WGS sequence"/>
</dbReference>
<evidence type="ECO:0000259" key="1">
    <source>
        <dbReference type="SMART" id="SM00471"/>
    </source>
</evidence>
<dbReference type="SMART" id="SM00471">
    <property type="entry name" value="HDc"/>
    <property type="match status" value="1"/>
</dbReference>
<dbReference type="STRING" id="1390249.BHU72_11280"/>
<evidence type="ECO:0000313" key="3">
    <source>
        <dbReference type="Proteomes" id="UP000095255"/>
    </source>
</evidence>